<feature type="region of interest" description="Disordered" evidence="1">
    <location>
        <begin position="127"/>
        <end position="151"/>
    </location>
</feature>
<name>A0A8X7MNF9_9BASI</name>
<evidence type="ECO:0000313" key="2">
    <source>
        <dbReference type="EMBL" id="KAE8242243.1"/>
    </source>
</evidence>
<gene>
    <name evidence="2" type="ORF">A4X06_0g7093</name>
</gene>
<keyword evidence="3" id="KW-1185">Reference proteome</keyword>
<feature type="compositionally biased region" description="Low complexity" evidence="1">
    <location>
        <begin position="264"/>
        <end position="295"/>
    </location>
</feature>
<comment type="caution">
    <text evidence="2">The sequence shown here is derived from an EMBL/GenBank/DDBJ whole genome shotgun (WGS) entry which is preliminary data.</text>
</comment>
<feature type="region of interest" description="Disordered" evidence="1">
    <location>
        <begin position="171"/>
        <end position="307"/>
    </location>
</feature>
<feature type="compositionally biased region" description="Low complexity" evidence="1">
    <location>
        <begin position="194"/>
        <end position="254"/>
    </location>
</feature>
<feature type="compositionally biased region" description="Polar residues" evidence="1">
    <location>
        <begin position="139"/>
        <end position="149"/>
    </location>
</feature>
<evidence type="ECO:0000256" key="1">
    <source>
        <dbReference type="SAM" id="MobiDB-lite"/>
    </source>
</evidence>
<dbReference type="Proteomes" id="UP000077684">
    <property type="component" value="Unassembled WGS sequence"/>
</dbReference>
<evidence type="ECO:0008006" key="4">
    <source>
        <dbReference type="Google" id="ProtNLM"/>
    </source>
</evidence>
<dbReference type="EMBL" id="LWDE02001160">
    <property type="protein sequence ID" value="KAE8242243.1"/>
    <property type="molecule type" value="Genomic_DNA"/>
</dbReference>
<evidence type="ECO:0000313" key="3">
    <source>
        <dbReference type="Proteomes" id="UP000077684"/>
    </source>
</evidence>
<proteinExistence type="predicted"/>
<organism evidence="2 3">
    <name type="scientific">Tilletia controversa</name>
    <name type="common">dwarf bunt fungus</name>
    <dbReference type="NCBI Taxonomy" id="13291"/>
    <lineage>
        <taxon>Eukaryota</taxon>
        <taxon>Fungi</taxon>
        <taxon>Dikarya</taxon>
        <taxon>Basidiomycota</taxon>
        <taxon>Ustilaginomycotina</taxon>
        <taxon>Exobasidiomycetes</taxon>
        <taxon>Tilletiales</taxon>
        <taxon>Tilletiaceae</taxon>
        <taxon>Tilletia</taxon>
    </lineage>
</organism>
<protein>
    <recommendedName>
        <fullName evidence="4">FHA domain-containing protein</fullName>
    </recommendedName>
</protein>
<accession>A0A8X7MNF9</accession>
<reference evidence="2" key="2">
    <citation type="journal article" date="2019" name="IMA Fungus">
        <title>Genome sequencing and comparison of five Tilletia species to identify candidate genes for the detection of regulated species infecting wheat.</title>
        <authorList>
            <person name="Nguyen H.D.T."/>
            <person name="Sultana T."/>
            <person name="Kesanakurti P."/>
            <person name="Hambleton S."/>
        </authorList>
    </citation>
    <scope>NUCLEOTIDE SEQUENCE</scope>
    <source>
        <strain evidence="2">DAOMC 236426</strain>
    </source>
</reference>
<dbReference type="AlphaFoldDB" id="A0A8X7MNF9"/>
<reference evidence="2" key="1">
    <citation type="submission" date="2016-04" db="EMBL/GenBank/DDBJ databases">
        <authorList>
            <person name="Nguyen H.D."/>
            <person name="Samba Siva P."/>
            <person name="Cullis J."/>
            <person name="Levesque C.A."/>
            <person name="Hambleton S."/>
        </authorList>
    </citation>
    <scope>NUCLEOTIDE SEQUENCE</scope>
    <source>
        <strain evidence="2">DAOMC 236426</strain>
    </source>
</reference>
<sequence length="395" mass="41862">MLTFIKFAPLNPTNKHFSFLLHPHLKRPNIIDDNLLQLPFILDDEARVQLWGNDPVICSSRVDLGIYVNHQRLGSTPFPLHDGDIVAFPPRRHDLKNAARFRIEMESMELSCGVDQELLALRGMAQEMQEEEEHGHTAPDSSESLNATGVGTAAPPTFSYASLVASSSPRIPPFSATTHGPAITPSASPPPTSSSPSSFPSESKPPQLSTAVSTTTSLPSTSTPAPLPSSFSVTTSPASSTSSAAARLPTSSSSVSGAPPLKPLVPTSTSVLTSGLGSVSASSGLGSTTTVDVVTPPDPASSLDTPTPPAFTGFETRAPPAIRHTLPSRPISVASPPRLCSADRALATVATAWAAARRWMHEDSIRTVRAYTLMLHLPPSTWSFLCRSPLTWSPR</sequence>